<evidence type="ECO:0000313" key="2">
    <source>
        <dbReference type="EMBL" id="VEL37609.1"/>
    </source>
</evidence>
<dbReference type="AlphaFoldDB" id="A0A448XIP3"/>
<comment type="caution">
    <text evidence="2">The sequence shown here is derived from an EMBL/GenBank/DDBJ whole genome shotgun (WGS) entry which is preliminary data.</text>
</comment>
<keyword evidence="3" id="KW-1185">Reference proteome</keyword>
<accession>A0A448XIP3</accession>
<gene>
    <name evidence="2" type="ORF">PXEA_LOCUS31049</name>
</gene>
<name>A0A448XIP3_9PLAT</name>
<dbReference type="Proteomes" id="UP000784294">
    <property type="component" value="Unassembled WGS sequence"/>
</dbReference>
<dbReference type="EMBL" id="CAAALY010255493">
    <property type="protein sequence ID" value="VEL37609.1"/>
    <property type="molecule type" value="Genomic_DNA"/>
</dbReference>
<sequence length="114" mass="13389">MRYLQVSVLARLGRARKKEKERERELIRKVLLLPAFCPDVVRSAHRQCHATRPPWRTGKPDSPDGMKHPKSRNVEWEKMPDLPGLRNPSSNRVKTGQAFIHHMMEFIKAIRQKE</sequence>
<reference evidence="2" key="1">
    <citation type="submission" date="2018-11" db="EMBL/GenBank/DDBJ databases">
        <authorList>
            <consortium name="Pathogen Informatics"/>
        </authorList>
    </citation>
    <scope>NUCLEOTIDE SEQUENCE</scope>
</reference>
<evidence type="ECO:0000256" key="1">
    <source>
        <dbReference type="SAM" id="MobiDB-lite"/>
    </source>
</evidence>
<feature type="compositionally biased region" description="Basic and acidic residues" evidence="1">
    <location>
        <begin position="58"/>
        <end position="80"/>
    </location>
</feature>
<protein>
    <submittedName>
        <fullName evidence="2">Uncharacterized protein</fullName>
    </submittedName>
</protein>
<feature type="region of interest" description="Disordered" evidence="1">
    <location>
        <begin position="47"/>
        <end position="93"/>
    </location>
</feature>
<organism evidence="2 3">
    <name type="scientific">Protopolystoma xenopodis</name>
    <dbReference type="NCBI Taxonomy" id="117903"/>
    <lineage>
        <taxon>Eukaryota</taxon>
        <taxon>Metazoa</taxon>
        <taxon>Spiralia</taxon>
        <taxon>Lophotrochozoa</taxon>
        <taxon>Platyhelminthes</taxon>
        <taxon>Monogenea</taxon>
        <taxon>Polyopisthocotylea</taxon>
        <taxon>Polystomatidea</taxon>
        <taxon>Polystomatidae</taxon>
        <taxon>Protopolystoma</taxon>
    </lineage>
</organism>
<proteinExistence type="predicted"/>
<evidence type="ECO:0000313" key="3">
    <source>
        <dbReference type="Proteomes" id="UP000784294"/>
    </source>
</evidence>